<evidence type="ECO:0000259" key="3">
    <source>
        <dbReference type="PROSITE" id="PS51724"/>
    </source>
</evidence>
<evidence type="ECO:0000313" key="4">
    <source>
        <dbReference type="EMBL" id="RZU46883.1"/>
    </source>
</evidence>
<dbReference type="GO" id="GO:0030428">
    <property type="term" value="C:cell septum"/>
    <property type="evidence" value="ECO:0007669"/>
    <property type="project" value="TreeGrafter"/>
</dbReference>
<accession>A0A4Q7ZAH0</accession>
<dbReference type="SUPFAM" id="SSF110997">
    <property type="entry name" value="Sporulation related repeat"/>
    <property type="match status" value="1"/>
</dbReference>
<feature type="compositionally biased region" description="Basic and acidic residues" evidence="1">
    <location>
        <begin position="294"/>
        <end position="318"/>
    </location>
</feature>
<dbReference type="AlphaFoldDB" id="A0A4Q7ZAH0"/>
<dbReference type="Pfam" id="PF05036">
    <property type="entry name" value="SPOR"/>
    <property type="match status" value="1"/>
</dbReference>
<feature type="region of interest" description="Disordered" evidence="1">
    <location>
        <begin position="129"/>
        <end position="162"/>
    </location>
</feature>
<dbReference type="OrthoDB" id="7069135at2"/>
<evidence type="ECO:0000313" key="5">
    <source>
        <dbReference type="Proteomes" id="UP000292423"/>
    </source>
</evidence>
<feature type="region of interest" description="Disordered" evidence="1">
    <location>
        <begin position="294"/>
        <end position="324"/>
    </location>
</feature>
<name>A0A4Q7ZAH0_9GAMM</name>
<evidence type="ECO:0000256" key="2">
    <source>
        <dbReference type="SAM" id="Phobius"/>
    </source>
</evidence>
<dbReference type="PANTHER" id="PTHR38687:SF1">
    <property type="entry name" value="CELL DIVISION PROTEIN DEDD"/>
    <property type="match status" value="1"/>
</dbReference>
<dbReference type="Gene3D" id="3.30.70.1070">
    <property type="entry name" value="Sporulation related repeat"/>
    <property type="match status" value="1"/>
</dbReference>
<evidence type="ECO:0000256" key="1">
    <source>
        <dbReference type="SAM" id="MobiDB-lite"/>
    </source>
</evidence>
<dbReference type="PROSITE" id="PS51724">
    <property type="entry name" value="SPOR"/>
    <property type="match status" value="1"/>
</dbReference>
<keyword evidence="2" id="KW-0812">Transmembrane</keyword>
<dbReference type="PANTHER" id="PTHR38687">
    <property type="entry name" value="CELL DIVISION PROTEIN DEDD-RELATED"/>
    <property type="match status" value="1"/>
</dbReference>
<feature type="compositionally biased region" description="Basic and acidic residues" evidence="1">
    <location>
        <begin position="139"/>
        <end position="156"/>
    </location>
</feature>
<comment type="caution">
    <text evidence="4">The sequence shown here is derived from an EMBL/GenBank/DDBJ whole genome shotgun (WGS) entry which is preliminary data.</text>
</comment>
<dbReference type="Proteomes" id="UP000292423">
    <property type="component" value="Unassembled WGS sequence"/>
</dbReference>
<keyword evidence="2" id="KW-1133">Transmembrane helix</keyword>
<dbReference type="GO" id="GO:0042834">
    <property type="term" value="F:peptidoglycan binding"/>
    <property type="evidence" value="ECO:0007669"/>
    <property type="project" value="InterPro"/>
</dbReference>
<dbReference type="InterPro" id="IPR052521">
    <property type="entry name" value="Cell_div_SPOR-domain"/>
</dbReference>
<reference evidence="4 5" key="1">
    <citation type="submission" date="2019-02" db="EMBL/GenBank/DDBJ databases">
        <title>Genomic Encyclopedia of Type Strains, Phase IV (KMG-IV): sequencing the most valuable type-strain genomes for metagenomic binning, comparative biology and taxonomic classification.</title>
        <authorList>
            <person name="Goeker M."/>
        </authorList>
    </citation>
    <scope>NUCLEOTIDE SEQUENCE [LARGE SCALE GENOMIC DNA]</scope>
    <source>
        <strain evidence="4 5">DSM 105135</strain>
    </source>
</reference>
<dbReference type="GO" id="GO:0032153">
    <property type="term" value="C:cell division site"/>
    <property type="evidence" value="ECO:0007669"/>
    <property type="project" value="TreeGrafter"/>
</dbReference>
<protein>
    <submittedName>
        <fullName evidence="4">Sporulation related protein</fullName>
    </submittedName>
</protein>
<dbReference type="InterPro" id="IPR036680">
    <property type="entry name" value="SPOR-like_sf"/>
</dbReference>
<dbReference type="GO" id="GO:0032506">
    <property type="term" value="P:cytokinetic process"/>
    <property type="evidence" value="ECO:0007669"/>
    <property type="project" value="TreeGrafter"/>
</dbReference>
<proteinExistence type="predicted"/>
<sequence>MDTAIKQRILGGVVLLAGAAIFLPLMLDGTGARLLSRLEPIPAHPLAPTAEKAAPNLDGQAQSAEQAVDQAHEDSTAFYPVGEPQPGIPADTASQVPGPAPVAPPAALAKTPEQLAAEEAARKRANDLLNSTDEISPEEAARQQRSAEKLAREMASHPDAVTAMPAVPAAAADKKVDEERARAILEARNLADQKAADEKAAHLREQKLALEKAAADKPVVDKKAAEDKLKADKLVAEKKLAEDKAKAEKAAEKKLADEKAKADKLKAEKLAAEEKAKADKLAEEKAKAKKLEEQKAKVALEGKAKAEEKAKADDKAESKPVGGSQAWVVQAGSFSDKAKAAELSTKLKGKGFRAQVVKNGDAWKVVVGPELDKGAAKALSGRLSGEAGISGAWVAPWKP</sequence>
<keyword evidence="2" id="KW-0472">Membrane</keyword>
<feature type="domain" description="SPOR" evidence="3">
    <location>
        <begin position="321"/>
        <end position="396"/>
    </location>
</feature>
<feature type="region of interest" description="Disordered" evidence="1">
    <location>
        <begin position="77"/>
        <end position="109"/>
    </location>
</feature>
<organism evidence="4 5">
    <name type="scientific">Fluviicoccus keumensis</name>
    <dbReference type="NCBI Taxonomy" id="1435465"/>
    <lineage>
        <taxon>Bacteria</taxon>
        <taxon>Pseudomonadati</taxon>
        <taxon>Pseudomonadota</taxon>
        <taxon>Gammaproteobacteria</taxon>
        <taxon>Moraxellales</taxon>
        <taxon>Moraxellaceae</taxon>
        <taxon>Fluviicoccus</taxon>
    </lineage>
</organism>
<feature type="region of interest" description="Disordered" evidence="1">
    <location>
        <begin position="237"/>
        <end position="264"/>
    </location>
</feature>
<dbReference type="InterPro" id="IPR007730">
    <property type="entry name" value="SPOR-like_dom"/>
</dbReference>
<gene>
    <name evidence="4" type="ORF">EV700_1268</name>
</gene>
<dbReference type="RefSeq" id="WP_130411900.1">
    <property type="nucleotide sequence ID" value="NZ_SHKX01000011.1"/>
</dbReference>
<keyword evidence="5" id="KW-1185">Reference proteome</keyword>
<dbReference type="EMBL" id="SHKX01000011">
    <property type="protein sequence ID" value="RZU46883.1"/>
    <property type="molecule type" value="Genomic_DNA"/>
</dbReference>
<feature type="transmembrane region" description="Helical" evidence="2">
    <location>
        <begin position="9"/>
        <end position="27"/>
    </location>
</feature>